<evidence type="ECO:0000256" key="1">
    <source>
        <dbReference type="SAM" id="MobiDB-lite"/>
    </source>
</evidence>
<evidence type="ECO:0000313" key="4">
    <source>
        <dbReference type="Proteomes" id="UP000569092"/>
    </source>
</evidence>
<feature type="region of interest" description="Disordered" evidence="1">
    <location>
        <begin position="128"/>
        <end position="172"/>
    </location>
</feature>
<proteinExistence type="predicted"/>
<keyword evidence="2" id="KW-0472">Membrane</keyword>
<gene>
    <name evidence="3" type="ORF">HDF10_003548</name>
</gene>
<dbReference type="EMBL" id="JACHDZ010000006">
    <property type="protein sequence ID" value="MBB5345554.1"/>
    <property type="molecule type" value="Genomic_DNA"/>
</dbReference>
<sequence>MNLHLTHEQLCDVLLADSSLPSAGADHETDVVDQHLQACLICAAELKSLRDSLSHFRDASVAYSRQEFAHSYARRSSIAPPHSVLSQPLYWAAAAVVFVAALFPISLHQQSAARSAAKTAAAVSSQTAESDEALLSDIDRKVSADVPSPMEPLADPTDSTTSLTSTSDQRTN</sequence>
<reference evidence="3 4" key="1">
    <citation type="submission" date="2020-08" db="EMBL/GenBank/DDBJ databases">
        <title>Genomic Encyclopedia of Type Strains, Phase IV (KMG-V): Genome sequencing to study the core and pangenomes of soil and plant-associated prokaryotes.</title>
        <authorList>
            <person name="Whitman W."/>
        </authorList>
    </citation>
    <scope>NUCLEOTIDE SEQUENCE [LARGE SCALE GENOMIC DNA]</scope>
    <source>
        <strain evidence="3 4">M8US30</strain>
    </source>
</reference>
<evidence type="ECO:0008006" key="5">
    <source>
        <dbReference type="Google" id="ProtNLM"/>
    </source>
</evidence>
<evidence type="ECO:0000256" key="2">
    <source>
        <dbReference type="SAM" id="Phobius"/>
    </source>
</evidence>
<organism evidence="3 4">
    <name type="scientific">Tunturiibacter lichenicola</name>
    <dbReference type="NCBI Taxonomy" id="2051959"/>
    <lineage>
        <taxon>Bacteria</taxon>
        <taxon>Pseudomonadati</taxon>
        <taxon>Acidobacteriota</taxon>
        <taxon>Terriglobia</taxon>
        <taxon>Terriglobales</taxon>
        <taxon>Acidobacteriaceae</taxon>
        <taxon>Tunturiibacter</taxon>
    </lineage>
</organism>
<dbReference type="AlphaFoldDB" id="A0A7W8JCX4"/>
<name>A0A7W8JCX4_9BACT</name>
<protein>
    <recommendedName>
        <fullName evidence="5">Zinc-finger domain-containing protein</fullName>
    </recommendedName>
</protein>
<feature type="transmembrane region" description="Helical" evidence="2">
    <location>
        <begin position="89"/>
        <end position="107"/>
    </location>
</feature>
<keyword evidence="2" id="KW-0812">Transmembrane</keyword>
<dbReference type="Proteomes" id="UP000569092">
    <property type="component" value="Unassembled WGS sequence"/>
</dbReference>
<evidence type="ECO:0000313" key="3">
    <source>
        <dbReference type="EMBL" id="MBB5345554.1"/>
    </source>
</evidence>
<keyword evidence="2" id="KW-1133">Transmembrane helix</keyword>
<accession>A0A7W8JCX4</accession>
<comment type="caution">
    <text evidence="3">The sequence shown here is derived from an EMBL/GenBank/DDBJ whole genome shotgun (WGS) entry which is preliminary data.</text>
</comment>
<feature type="compositionally biased region" description="Low complexity" evidence="1">
    <location>
        <begin position="157"/>
        <end position="172"/>
    </location>
</feature>